<evidence type="ECO:0000313" key="1">
    <source>
        <dbReference type="EMBL" id="PIZ15532.1"/>
    </source>
</evidence>
<dbReference type="AlphaFoldDB" id="A0A2M7S7M0"/>
<gene>
    <name evidence="1" type="ORF">COY52_09510</name>
</gene>
<comment type="caution">
    <text evidence="1">The sequence shown here is derived from an EMBL/GenBank/DDBJ whole genome shotgun (WGS) entry which is preliminary data.</text>
</comment>
<dbReference type="Proteomes" id="UP000229307">
    <property type="component" value="Unassembled WGS sequence"/>
</dbReference>
<dbReference type="EMBL" id="PFMR01000257">
    <property type="protein sequence ID" value="PIZ15532.1"/>
    <property type="molecule type" value="Genomic_DNA"/>
</dbReference>
<organism evidence="1 2">
    <name type="scientific">Candidatus Desantisbacteria bacterium CG_4_10_14_0_8_um_filter_48_22</name>
    <dbReference type="NCBI Taxonomy" id="1974543"/>
    <lineage>
        <taxon>Bacteria</taxon>
        <taxon>Candidatus Desantisiibacteriota</taxon>
    </lineage>
</organism>
<proteinExistence type="predicted"/>
<protein>
    <submittedName>
        <fullName evidence="1">Uncharacterized protein</fullName>
    </submittedName>
</protein>
<evidence type="ECO:0000313" key="2">
    <source>
        <dbReference type="Proteomes" id="UP000229307"/>
    </source>
</evidence>
<sequence length="64" mass="7244">RAWKTPSSGILLPPKASDKTILASRITLRMIKNCIFFIVFYQYKIPLLSPFEKGGLKRISGSMN</sequence>
<name>A0A2M7S7M0_9BACT</name>
<feature type="non-terminal residue" evidence="1">
    <location>
        <position position="1"/>
    </location>
</feature>
<accession>A0A2M7S7M0</accession>
<reference evidence="2" key="1">
    <citation type="submission" date="2017-09" db="EMBL/GenBank/DDBJ databases">
        <title>Depth-based differentiation of microbial function through sediment-hosted aquifers and enrichment of novel symbionts in the deep terrestrial subsurface.</title>
        <authorList>
            <person name="Probst A.J."/>
            <person name="Ladd B."/>
            <person name="Jarett J.K."/>
            <person name="Geller-Mcgrath D.E."/>
            <person name="Sieber C.M.K."/>
            <person name="Emerson J.B."/>
            <person name="Anantharaman K."/>
            <person name="Thomas B.C."/>
            <person name="Malmstrom R."/>
            <person name="Stieglmeier M."/>
            <person name="Klingl A."/>
            <person name="Woyke T."/>
            <person name="Ryan C.M."/>
            <person name="Banfield J.F."/>
        </authorList>
    </citation>
    <scope>NUCLEOTIDE SEQUENCE [LARGE SCALE GENOMIC DNA]</scope>
</reference>